<dbReference type="PROSITE" id="PS51318">
    <property type="entry name" value="TAT"/>
    <property type="match status" value="1"/>
</dbReference>
<accession>A0ABQ2QJA6</accession>
<gene>
    <name evidence="1" type="ORF">GCM10010140_10080</name>
</gene>
<evidence type="ECO:0000313" key="1">
    <source>
        <dbReference type="EMBL" id="GGP83197.1"/>
    </source>
</evidence>
<comment type="caution">
    <text evidence="1">The sequence shown here is derived from an EMBL/GenBank/DDBJ whole genome shotgun (WGS) entry which is preliminary data.</text>
</comment>
<sequence length="220" mass="24006">MLARRRFFRVGAGAGIAIGIVLTGRAPALADEIGRAEKWVAANRDRLPKTYEKFSTHSITYRRAIYHELDPAVRQRLWADHIANFRSAHPNLTDQQQAVLAKVDAHVAELRTFTTRVREKVDPGDERLLQEMIEAFGQDEAIAAVAILGPADKSAAETANSGDAGVLVTCECSTMYDLCYWPTGANKVCSQLPSCSVTYDGCGLLYKYACNGMCVTGCGC</sequence>
<evidence type="ECO:0008006" key="3">
    <source>
        <dbReference type="Google" id="ProtNLM"/>
    </source>
</evidence>
<dbReference type="NCBIfam" id="NF033852">
    <property type="entry name" value="fulvocin_rel"/>
    <property type="match status" value="1"/>
</dbReference>
<dbReference type="InterPro" id="IPR006311">
    <property type="entry name" value="TAT_signal"/>
</dbReference>
<name>A0ABQ2QJA6_9ACTN</name>
<protein>
    <recommendedName>
        <fullName evidence="3">Bacteriocin fulvocin C-related protein</fullName>
    </recommendedName>
</protein>
<dbReference type="Proteomes" id="UP000611554">
    <property type="component" value="Unassembled WGS sequence"/>
</dbReference>
<dbReference type="EMBL" id="BMQJ01000002">
    <property type="protein sequence ID" value="GGP83197.1"/>
    <property type="molecule type" value="Genomic_DNA"/>
</dbReference>
<keyword evidence="2" id="KW-1185">Reference proteome</keyword>
<proteinExistence type="predicted"/>
<reference evidence="2" key="1">
    <citation type="journal article" date="2019" name="Int. J. Syst. Evol. Microbiol.">
        <title>The Global Catalogue of Microorganisms (GCM) 10K type strain sequencing project: providing services to taxonomists for standard genome sequencing and annotation.</title>
        <authorList>
            <consortium name="The Broad Institute Genomics Platform"/>
            <consortium name="The Broad Institute Genome Sequencing Center for Infectious Disease"/>
            <person name="Wu L."/>
            <person name="Ma J."/>
        </authorList>
    </citation>
    <scope>NUCLEOTIDE SEQUENCE [LARGE SCALE GENOMIC DNA]</scope>
    <source>
        <strain evidence="2">JCM 3115</strain>
    </source>
</reference>
<evidence type="ECO:0000313" key="2">
    <source>
        <dbReference type="Proteomes" id="UP000611554"/>
    </source>
</evidence>
<organism evidence="1 2">
    <name type="scientific">Streptosporangium pseudovulgare</name>
    <dbReference type="NCBI Taxonomy" id="35765"/>
    <lineage>
        <taxon>Bacteria</taxon>
        <taxon>Bacillati</taxon>
        <taxon>Actinomycetota</taxon>
        <taxon>Actinomycetes</taxon>
        <taxon>Streptosporangiales</taxon>
        <taxon>Streptosporangiaceae</taxon>
        <taxon>Streptosporangium</taxon>
    </lineage>
</organism>